<keyword evidence="3" id="KW-1185">Reference proteome</keyword>
<feature type="compositionally biased region" description="Polar residues" evidence="1">
    <location>
        <begin position="52"/>
        <end position="61"/>
    </location>
</feature>
<dbReference type="EMBL" id="JACXVP010000001">
    <property type="protein sequence ID" value="KAG5632461.1"/>
    <property type="molecule type" value="Genomic_DNA"/>
</dbReference>
<reference evidence="2 3" key="1">
    <citation type="submission" date="2020-09" db="EMBL/GenBank/DDBJ databases">
        <title>De no assembly of potato wild relative species, Solanum commersonii.</title>
        <authorList>
            <person name="Cho K."/>
        </authorList>
    </citation>
    <scope>NUCLEOTIDE SEQUENCE [LARGE SCALE GENOMIC DNA]</scope>
    <source>
        <strain evidence="2">LZ3.2</strain>
        <tissue evidence="2">Leaf</tissue>
    </source>
</reference>
<comment type="caution">
    <text evidence="2">The sequence shown here is derived from an EMBL/GenBank/DDBJ whole genome shotgun (WGS) entry which is preliminary data.</text>
</comment>
<name>A0A9J6B6N7_SOLCO</name>
<evidence type="ECO:0000313" key="2">
    <source>
        <dbReference type="EMBL" id="KAG5632461.1"/>
    </source>
</evidence>
<sequence>MAFKADQEDKGGDELAEDEIALITRSIMESFRRSRNNRTGRNFGKEAKKNPSRGNQKNKALSSWSDEDNSENEHKEIGNICFIAVGESSKEDNSTH</sequence>
<organism evidence="2 3">
    <name type="scientific">Solanum commersonii</name>
    <name type="common">Commerson's wild potato</name>
    <name type="synonym">Commerson's nightshade</name>
    <dbReference type="NCBI Taxonomy" id="4109"/>
    <lineage>
        <taxon>Eukaryota</taxon>
        <taxon>Viridiplantae</taxon>
        <taxon>Streptophyta</taxon>
        <taxon>Embryophyta</taxon>
        <taxon>Tracheophyta</taxon>
        <taxon>Spermatophyta</taxon>
        <taxon>Magnoliopsida</taxon>
        <taxon>eudicotyledons</taxon>
        <taxon>Gunneridae</taxon>
        <taxon>Pentapetalae</taxon>
        <taxon>asterids</taxon>
        <taxon>lamiids</taxon>
        <taxon>Solanales</taxon>
        <taxon>Solanaceae</taxon>
        <taxon>Solanoideae</taxon>
        <taxon>Solaneae</taxon>
        <taxon>Solanum</taxon>
    </lineage>
</organism>
<feature type="region of interest" description="Disordered" evidence="1">
    <location>
        <begin position="28"/>
        <end position="75"/>
    </location>
</feature>
<dbReference type="Proteomes" id="UP000824120">
    <property type="component" value="Chromosome 1"/>
</dbReference>
<dbReference type="AlphaFoldDB" id="A0A9J6B6N7"/>
<evidence type="ECO:0000256" key="1">
    <source>
        <dbReference type="SAM" id="MobiDB-lite"/>
    </source>
</evidence>
<gene>
    <name evidence="2" type="ORF">H5410_004178</name>
</gene>
<protein>
    <submittedName>
        <fullName evidence="2">Uncharacterized protein</fullName>
    </submittedName>
</protein>
<accession>A0A9J6B6N7</accession>
<proteinExistence type="predicted"/>
<evidence type="ECO:0000313" key="3">
    <source>
        <dbReference type="Proteomes" id="UP000824120"/>
    </source>
</evidence>